<dbReference type="EMBL" id="JXTC01000649">
    <property type="protein sequence ID" value="PON41891.1"/>
    <property type="molecule type" value="Genomic_DNA"/>
</dbReference>
<evidence type="ECO:0000313" key="3">
    <source>
        <dbReference type="Proteomes" id="UP000237000"/>
    </source>
</evidence>
<feature type="compositionally biased region" description="Basic and acidic residues" evidence="1">
    <location>
        <begin position="1"/>
        <end position="21"/>
    </location>
</feature>
<dbReference type="AlphaFoldDB" id="A0A2P5AZG8"/>
<gene>
    <name evidence="2" type="ORF">TorRG33x02_337270</name>
</gene>
<feature type="compositionally biased region" description="Basic and acidic residues" evidence="1">
    <location>
        <begin position="59"/>
        <end position="68"/>
    </location>
</feature>
<proteinExistence type="predicted"/>
<comment type="caution">
    <text evidence="2">The sequence shown here is derived from an EMBL/GenBank/DDBJ whole genome shotgun (WGS) entry which is preliminary data.</text>
</comment>
<organism evidence="2 3">
    <name type="scientific">Trema orientale</name>
    <name type="common">Charcoal tree</name>
    <name type="synonym">Celtis orientalis</name>
    <dbReference type="NCBI Taxonomy" id="63057"/>
    <lineage>
        <taxon>Eukaryota</taxon>
        <taxon>Viridiplantae</taxon>
        <taxon>Streptophyta</taxon>
        <taxon>Embryophyta</taxon>
        <taxon>Tracheophyta</taxon>
        <taxon>Spermatophyta</taxon>
        <taxon>Magnoliopsida</taxon>
        <taxon>eudicotyledons</taxon>
        <taxon>Gunneridae</taxon>
        <taxon>Pentapetalae</taxon>
        <taxon>rosids</taxon>
        <taxon>fabids</taxon>
        <taxon>Rosales</taxon>
        <taxon>Cannabaceae</taxon>
        <taxon>Trema</taxon>
    </lineage>
</organism>
<dbReference type="Proteomes" id="UP000237000">
    <property type="component" value="Unassembled WGS sequence"/>
</dbReference>
<evidence type="ECO:0000313" key="2">
    <source>
        <dbReference type="EMBL" id="PON41891.1"/>
    </source>
</evidence>
<evidence type="ECO:0000256" key="1">
    <source>
        <dbReference type="SAM" id="MobiDB-lite"/>
    </source>
</evidence>
<keyword evidence="3" id="KW-1185">Reference proteome</keyword>
<feature type="region of interest" description="Disordered" evidence="1">
    <location>
        <begin position="1"/>
        <end position="68"/>
    </location>
</feature>
<accession>A0A2P5AZG8</accession>
<name>A0A2P5AZG8_TREOI</name>
<protein>
    <submittedName>
        <fullName evidence="2">Uncharacterized protein</fullName>
    </submittedName>
</protein>
<dbReference type="InParanoid" id="A0A2P5AZG8"/>
<sequence length="144" mass="17144">MTAKDNKQKDIKNTNDTRNDDIILNSSANEVKNNERKREQRRKRERELYRQKRQSMNETQKEQVRKQHTEYVAKRKICSLTEKIHMHHDQIPVKKMKKIIENDCQILNNDSDLVEVYKYLNDGLVKDSKTSILESITSPQGNIF</sequence>
<reference evidence="3" key="1">
    <citation type="submission" date="2016-06" db="EMBL/GenBank/DDBJ databases">
        <title>Parallel loss of symbiosis genes in relatives of nitrogen-fixing non-legume Parasponia.</title>
        <authorList>
            <person name="Van Velzen R."/>
            <person name="Holmer R."/>
            <person name="Bu F."/>
            <person name="Rutten L."/>
            <person name="Van Zeijl A."/>
            <person name="Liu W."/>
            <person name="Santuari L."/>
            <person name="Cao Q."/>
            <person name="Sharma T."/>
            <person name="Shen D."/>
            <person name="Roswanjaya Y."/>
            <person name="Wardhani T."/>
            <person name="Kalhor M.S."/>
            <person name="Jansen J."/>
            <person name="Van den Hoogen J."/>
            <person name="Gungor B."/>
            <person name="Hartog M."/>
            <person name="Hontelez J."/>
            <person name="Verver J."/>
            <person name="Yang W.-C."/>
            <person name="Schijlen E."/>
            <person name="Repin R."/>
            <person name="Schilthuizen M."/>
            <person name="Schranz E."/>
            <person name="Heidstra R."/>
            <person name="Miyata K."/>
            <person name="Fedorova E."/>
            <person name="Kohlen W."/>
            <person name="Bisseling T."/>
            <person name="Smit S."/>
            <person name="Geurts R."/>
        </authorList>
    </citation>
    <scope>NUCLEOTIDE SEQUENCE [LARGE SCALE GENOMIC DNA]</scope>
    <source>
        <strain evidence="3">cv. RG33-2</strain>
    </source>
</reference>